<protein>
    <submittedName>
        <fullName evidence="2">RES family NAD+ phosphorylase</fullName>
    </submittedName>
</protein>
<evidence type="ECO:0000313" key="3">
    <source>
        <dbReference type="Proteomes" id="UP000664795"/>
    </source>
</evidence>
<evidence type="ECO:0000259" key="1">
    <source>
        <dbReference type="SMART" id="SM00953"/>
    </source>
</evidence>
<reference evidence="2 3" key="1">
    <citation type="submission" date="2021-03" db="EMBL/GenBank/DDBJ databases">
        <title>Fibrella sp. HMF5036 genome sequencing and assembly.</title>
        <authorList>
            <person name="Kang H."/>
            <person name="Kim H."/>
            <person name="Bae S."/>
            <person name="Joh K."/>
        </authorList>
    </citation>
    <scope>NUCLEOTIDE SEQUENCE [LARGE SCALE GENOMIC DNA]</scope>
    <source>
        <strain evidence="2 3">HMF5036</strain>
    </source>
</reference>
<dbReference type="AlphaFoldDB" id="A0A939JV70"/>
<dbReference type="InterPro" id="IPR014914">
    <property type="entry name" value="RES_dom"/>
</dbReference>
<dbReference type="Proteomes" id="UP000664795">
    <property type="component" value="Unassembled WGS sequence"/>
</dbReference>
<comment type="caution">
    <text evidence="2">The sequence shown here is derived from an EMBL/GenBank/DDBJ whole genome shotgun (WGS) entry which is preliminary data.</text>
</comment>
<evidence type="ECO:0000313" key="2">
    <source>
        <dbReference type="EMBL" id="MBO0930547.1"/>
    </source>
</evidence>
<accession>A0A939JV70</accession>
<dbReference type="Pfam" id="PF08808">
    <property type="entry name" value="RES"/>
    <property type="match status" value="1"/>
</dbReference>
<dbReference type="RefSeq" id="WP_207334502.1">
    <property type="nucleotide sequence ID" value="NZ_JAFMYU010000003.1"/>
</dbReference>
<proteinExistence type="predicted"/>
<name>A0A939JV70_9BACT</name>
<feature type="domain" description="RES" evidence="1">
    <location>
        <begin position="12"/>
        <end position="137"/>
    </location>
</feature>
<keyword evidence="3" id="KW-1185">Reference proteome</keyword>
<dbReference type="SMART" id="SM00953">
    <property type="entry name" value="RES"/>
    <property type="match status" value="1"/>
</dbReference>
<organism evidence="2 3">
    <name type="scientific">Fibrella aquatilis</name>
    <dbReference type="NCBI Taxonomy" id="2817059"/>
    <lineage>
        <taxon>Bacteria</taxon>
        <taxon>Pseudomonadati</taxon>
        <taxon>Bacteroidota</taxon>
        <taxon>Cytophagia</taxon>
        <taxon>Cytophagales</taxon>
        <taxon>Spirosomataceae</taxon>
        <taxon>Fibrella</taxon>
    </lineage>
</organism>
<gene>
    <name evidence="2" type="ORF">J2I48_06050</name>
</gene>
<sequence length="148" mass="16793">MEVYRITLAKWADSLVASGRAARWNSADRFVIYTAASRALACLENVVHRTGRGLQADFRTICIDIPEMLPIETIALKTLPPDWSEFEQYAYCQRLGDAWLVGRKTAILQVPSAIVPAEHNFLLNPQHPDFAYIQISQVEPFVFDSRIK</sequence>
<dbReference type="EMBL" id="JAFMYU010000003">
    <property type="protein sequence ID" value="MBO0930547.1"/>
    <property type="molecule type" value="Genomic_DNA"/>
</dbReference>